<evidence type="ECO:0000256" key="3">
    <source>
        <dbReference type="SAM" id="SignalP"/>
    </source>
</evidence>
<protein>
    <recommendedName>
        <fullName evidence="4">Saposin B-type domain-containing protein</fullName>
    </recommendedName>
</protein>
<keyword evidence="3" id="KW-0732">Signal</keyword>
<dbReference type="PROSITE" id="PS50015">
    <property type="entry name" value="SAP_B"/>
    <property type="match status" value="1"/>
</dbReference>
<feature type="compositionally biased region" description="Basic and acidic residues" evidence="2">
    <location>
        <begin position="31"/>
        <end position="46"/>
    </location>
</feature>
<organism evidence="5 6">
    <name type="scientific">Capsaspora owczarzaki (strain ATCC 30864)</name>
    <dbReference type="NCBI Taxonomy" id="595528"/>
    <lineage>
        <taxon>Eukaryota</taxon>
        <taxon>Filasterea</taxon>
        <taxon>Capsaspora</taxon>
    </lineage>
</organism>
<feature type="compositionally biased region" description="Polar residues" evidence="2">
    <location>
        <begin position="305"/>
        <end position="319"/>
    </location>
</feature>
<reference evidence="6" key="1">
    <citation type="submission" date="2011-02" db="EMBL/GenBank/DDBJ databases">
        <title>The Genome Sequence of Capsaspora owczarzaki ATCC 30864.</title>
        <authorList>
            <person name="Russ C."/>
            <person name="Cuomo C."/>
            <person name="Burger G."/>
            <person name="Gray M.W."/>
            <person name="Holland P.W.H."/>
            <person name="King N."/>
            <person name="Lang F.B.F."/>
            <person name="Roger A.J."/>
            <person name="Ruiz-Trillo I."/>
            <person name="Young S.K."/>
            <person name="Zeng Q."/>
            <person name="Gargeya S."/>
            <person name="Alvarado L."/>
            <person name="Berlin A."/>
            <person name="Chapman S.B."/>
            <person name="Chen Z."/>
            <person name="Freedman E."/>
            <person name="Gellesch M."/>
            <person name="Goldberg J."/>
            <person name="Griggs A."/>
            <person name="Gujja S."/>
            <person name="Heilman E."/>
            <person name="Heiman D."/>
            <person name="Howarth C."/>
            <person name="Mehta T."/>
            <person name="Neiman D."/>
            <person name="Pearson M."/>
            <person name="Roberts A."/>
            <person name="Saif S."/>
            <person name="Shea T."/>
            <person name="Shenoy N."/>
            <person name="Sisk P."/>
            <person name="Stolte C."/>
            <person name="Sykes S."/>
            <person name="White J."/>
            <person name="Yandava C."/>
            <person name="Haas B."/>
            <person name="Nusbaum C."/>
            <person name="Birren B."/>
        </authorList>
    </citation>
    <scope>NUCLEOTIDE SEQUENCE</scope>
    <source>
        <strain evidence="6">ATCC 30864</strain>
    </source>
</reference>
<dbReference type="InParanoid" id="A0A0D2VF88"/>
<keyword evidence="6" id="KW-1185">Reference proteome</keyword>
<dbReference type="SUPFAM" id="SSF47862">
    <property type="entry name" value="Saposin"/>
    <property type="match status" value="1"/>
</dbReference>
<dbReference type="InterPro" id="IPR008139">
    <property type="entry name" value="SaposinB_dom"/>
</dbReference>
<dbReference type="AlphaFoldDB" id="A0A0D2VF88"/>
<dbReference type="RefSeq" id="XP_004364915.2">
    <property type="nucleotide sequence ID" value="XM_004364858.2"/>
</dbReference>
<feature type="domain" description="Saposin B-type" evidence="4">
    <location>
        <begin position="200"/>
        <end position="283"/>
    </location>
</feature>
<evidence type="ECO:0000313" key="6">
    <source>
        <dbReference type="Proteomes" id="UP000008743"/>
    </source>
</evidence>
<feature type="chain" id="PRO_5002265989" description="Saposin B-type domain-containing protein" evidence="3">
    <location>
        <begin position="29"/>
        <end position="352"/>
    </location>
</feature>
<dbReference type="EMBL" id="KE346360">
    <property type="protein sequence ID" value="KJE88382.1"/>
    <property type="molecule type" value="Genomic_DNA"/>
</dbReference>
<proteinExistence type="predicted"/>
<evidence type="ECO:0000256" key="1">
    <source>
        <dbReference type="ARBA" id="ARBA00023157"/>
    </source>
</evidence>
<evidence type="ECO:0000259" key="4">
    <source>
        <dbReference type="PROSITE" id="PS50015"/>
    </source>
</evidence>
<feature type="region of interest" description="Disordered" evidence="2">
    <location>
        <begin position="305"/>
        <end position="352"/>
    </location>
</feature>
<gene>
    <name evidence="5" type="ORF">CAOG_000044</name>
</gene>
<dbReference type="InterPro" id="IPR011001">
    <property type="entry name" value="Saposin-like"/>
</dbReference>
<keyword evidence="1" id="KW-1015">Disulfide bond</keyword>
<evidence type="ECO:0000313" key="5">
    <source>
        <dbReference type="EMBL" id="KJE88382.1"/>
    </source>
</evidence>
<feature type="signal peptide" evidence="3">
    <location>
        <begin position="1"/>
        <end position="28"/>
    </location>
</feature>
<dbReference type="Gene3D" id="1.10.225.10">
    <property type="entry name" value="Saposin-like"/>
    <property type="match status" value="1"/>
</dbReference>
<evidence type="ECO:0000256" key="2">
    <source>
        <dbReference type="SAM" id="MobiDB-lite"/>
    </source>
</evidence>
<sequence>MTKSTVRMTWMLVAGLVLLATLPYHAASSEPAHEGEAGATRRRDDAAAEQLGRNPTQQPPLDRAAQQPDASIQDDRASEQATAGDYTPDAEISRSSGSARDRHPNPIPNQDDQARVHPAPPARPDPSRKKLKEKAKKSGANAADALNFGKSGGMPKMNPAQLEELIEVANMFPEDFGPSMKELNAPNADKEGELQHFANQEFSCSHCQKLAKMVEASFRRRTKESSISTLLTESCVAEELDNQQRLLCSRLVEKVGDELISAVAVGEPAAEVCDELDVCISKARLQAQAKIQVEERKRAAGLKSKYQSFVQPSGRTGSSDAKGDLLSSLKANLKNPSRSNKRPRAFAGNDEL</sequence>
<dbReference type="Proteomes" id="UP000008743">
    <property type="component" value="Unassembled WGS sequence"/>
</dbReference>
<feature type="region of interest" description="Disordered" evidence="2">
    <location>
        <begin position="27"/>
        <end position="155"/>
    </location>
</feature>
<name>A0A0D2VF88_CAPO3</name>
<accession>A0A0D2VF88</accession>